<dbReference type="PANTHER" id="PTHR14879">
    <property type="entry name" value="CASPASE REGULATOR, RING FINGER DOMAIN-CONTAINING"/>
    <property type="match status" value="1"/>
</dbReference>
<dbReference type="InterPro" id="IPR013083">
    <property type="entry name" value="Znf_RING/FYVE/PHD"/>
</dbReference>
<keyword evidence="2" id="KW-0863">Zinc-finger</keyword>
<dbReference type="FunFam" id="1.10.1170.10:FF:000002">
    <property type="entry name" value="Baculoviral IAP repeat containing 7"/>
    <property type="match status" value="1"/>
</dbReference>
<dbReference type="SMART" id="SM00184">
    <property type="entry name" value="RING"/>
    <property type="match status" value="1"/>
</dbReference>
<dbReference type="InterPro" id="IPR001841">
    <property type="entry name" value="Znf_RING"/>
</dbReference>
<dbReference type="RefSeq" id="XP_001707045.1">
    <property type="nucleotide sequence ID" value="XM_001706993.1"/>
</dbReference>
<dbReference type="CDD" id="cd16649">
    <property type="entry name" value="mRING-HC-C3HC5_CGRF1-like"/>
    <property type="match status" value="1"/>
</dbReference>
<protein>
    <submittedName>
        <fullName evidence="4">Zinc finger, C3HC4 type (RING finger) domain-containing protein</fullName>
    </submittedName>
</protein>
<dbReference type="VEuPathDB" id="GiardiaDB:GL50803_8325"/>
<accession>A8BH48</accession>
<dbReference type="Pfam" id="PF13920">
    <property type="entry name" value="zf-C3HC4_3"/>
    <property type="match status" value="1"/>
</dbReference>
<dbReference type="AlphaFoldDB" id="A8BH48"/>
<dbReference type="InterPro" id="IPR051728">
    <property type="entry name" value="RING-FYVE_E3_ubiquitin-ligase"/>
</dbReference>
<dbReference type="Proteomes" id="UP000001548">
    <property type="component" value="Unassembled WGS sequence"/>
</dbReference>
<evidence type="ECO:0000256" key="3">
    <source>
        <dbReference type="ARBA" id="ARBA00022833"/>
    </source>
</evidence>
<dbReference type="GO" id="GO:0008270">
    <property type="term" value="F:zinc ion binding"/>
    <property type="evidence" value="ECO:0007669"/>
    <property type="project" value="UniProtKB-KW"/>
</dbReference>
<sequence>MEPQNILFKAVEENDLDLIVQHAAQYAGTRDADGYAALHRAILSRKLECTVILAPYERAYLTPAGISPMFLAESIGFLQAIDCLRDPPRKVRTIKDEDDKDLSLQIGTNLDYQLALLAELLDTKAELEQVRNWNAKLQQNVIQQNRTYLEKSTASNHTTNQSFTNIDTCVICLDRPREIVYLPCRHFIVCEQCFIASQLRTCPLCRSPIVEAVAVLR</sequence>
<evidence type="ECO:0000313" key="4">
    <source>
        <dbReference type="EMBL" id="KAE8301936.1"/>
    </source>
</evidence>
<dbReference type="PANTHER" id="PTHR14879:SF5">
    <property type="entry name" value="RING-TYPE DOMAIN-CONTAINING PROTEIN"/>
    <property type="match status" value="1"/>
</dbReference>
<keyword evidence="1" id="KW-0479">Metal-binding</keyword>
<evidence type="ECO:0000313" key="5">
    <source>
        <dbReference type="Proteomes" id="UP000001548"/>
    </source>
</evidence>
<dbReference type="Gene3D" id="3.30.40.10">
    <property type="entry name" value="Zinc/RING finger domain, C3HC4 (zinc finger)"/>
    <property type="match status" value="1"/>
</dbReference>
<proteinExistence type="predicted"/>
<organism evidence="4 5">
    <name type="scientific">Giardia intestinalis (strain ATCC 50803 / WB clone C6)</name>
    <name type="common">Giardia lamblia</name>
    <dbReference type="NCBI Taxonomy" id="184922"/>
    <lineage>
        <taxon>Eukaryota</taxon>
        <taxon>Metamonada</taxon>
        <taxon>Diplomonadida</taxon>
        <taxon>Hexamitidae</taxon>
        <taxon>Giardiinae</taxon>
        <taxon>Giardia</taxon>
    </lineage>
</organism>
<dbReference type="SUPFAM" id="SSF57850">
    <property type="entry name" value="RING/U-box"/>
    <property type="match status" value="1"/>
</dbReference>
<reference evidence="4 5" key="1">
    <citation type="journal article" date="2007" name="Science">
        <title>Genomic minimalism in the early diverging intestinal parasite Giardia lamblia.</title>
        <authorList>
            <person name="Morrison H.G."/>
            <person name="McArthur A.G."/>
            <person name="Gillin F.D."/>
            <person name="Aley S.B."/>
            <person name="Adam R.D."/>
            <person name="Olsen G.J."/>
            <person name="Best A.A."/>
            <person name="Cande W.Z."/>
            <person name="Chen F."/>
            <person name="Cipriano M.J."/>
            <person name="Davids B.J."/>
            <person name="Dawson S.C."/>
            <person name="Elmendorf H.G."/>
            <person name="Hehl A.B."/>
            <person name="Holder M.E."/>
            <person name="Huse S.M."/>
            <person name="Kim U.U."/>
            <person name="Lasek-Nesselquist E."/>
            <person name="Manning G."/>
            <person name="Nigam A."/>
            <person name="Nixon J.E."/>
            <person name="Palm D."/>
            <person name="Passamaneck N.E."/>
            <person name="Prabhu A."/>
            <person name="Reich C.I."/>
            <person name="Reiner D.S."/>
            <person name="Samuelson J."/>
            <person name="Svard S.G."/>
            <person name="Sogin M.L."/>
        </authorList>
    </citation>
    <scope>NUCLEOTIDE SEQUENCE [LARGE SCALE GENOMIC DNA]</scope>
    <source>
        <strain evidence="4 5">WB C6</strain>
    </source>
</reference>
<dbReference type="HOGENOM" id="CLU_1274354_0_0_1"/>
<dbReference type="KEGG" id="gla:GL50803_008325"/>
<comment type="caution">
    <text evidence="4">The sequence shown here is derived from an EMBL/GenBank/DDBJ whole genome shotgun (WGS) entry which is preliminary data.</text>
</comment>
<keyword evidence="5" id="KW-1185">Reference proteome</keyword>
<name>A8BH48_GIAIC</name>
<dbReference type="EMBL" id="AACB03000004">
    <property type="protein sequence ID" value="KAE8301936.1"/>
    <property type="molecule type" value="Genomic_DNA"/>
</dbReference>
<dbReference type="InterPro" id="IPR036770">
    <property type="entry name" value="Ankyrin_rpt-contain_sf"/>
</dbReference>
<dbReference type="OMA" id="ECTVILA"/>
<dbReference type="GeneID" id="5699940"/>
<evidence type="ECO:0000256" key="1">
    <source>
        <dbReference type="ARBA" id="ARBA00022723"/>
    </source>
</evidence>
<gene>
    <name evidence="4" type="ORF">GL50803_008325</name>
</gene>
<dbReference type="SUPFAM" id="SSF48403">
    <property type="entry name" value="Ankyrin repeat"/>
    <property type="match status" value="1"/>
</dbReference>
<evidence type="ECO:0000256" key="2">
    <source>
        <dbReference type="ARBA" id="ARBA00022771"/>
    </source>
</evidence>
<keyword evidence="3" id="KW-0862">Zinc</keyword>
<dbReference type="PROSITE" id="PS50089">
    <property type="entry name" value="ZF_RING_2"/>
    <property type="match status" value="1"/>
</dbReference>